<dbReference type="GO" id="GO:0016620">
    <property type="term" value="F:oxidoreductase activity, acting on the aldehyde or oxo group of donors, NAD or NADP as acceptor"/>
    <property type="evidence" value="ECO:0007669"/>
    <property type="project" value="InterPro"/>
</dbReference>
<comment type="caution">
    <text evidence="9">The sequence shown here is derived from an EMBL/GenBank/DDBJ whole genome shotgun (WGS) entry which is preliminary data.</text>
</comment>
<feature type="active site" evidence="5">
    <location>
        <position position="1208"/>
    </location>
</feature>
<dbReference type="Gene3D" id="3.40.605.10">
    <property type="entry name" value="Aldehyde Dehydrogenase, Chain A, domain 1"/>
    <property type="match status" value="2"/>
</dbReference>
<dbReference type="SUPFAM" id="SSF53720">
    <property type="entry name" value="ALDH-like"/>
    <property type="match status" value="1"/>
</dbReference>
<evidence type="ECO:0000313" key="9">
    <source>
        <dbReference type="EMBL" id="OLQ08760.1"/>
    </source>
</evidence>
<evidence type="ECO:0000256" key="5">
    <source>
        <dbReference type="PROSITE-ProRule" id="PRU10007"/>
    </source>
</evidence>
<evidence type="ECO:0000256" key="3">
    <source>
        <dbReference type="ARBA" id="ARBA00023027"/>
    </source>
</evidence>
<comment type="pathway">
    <text evidence="4">Amine and polyamine biosynthesis; betaine biosynthesis via choline pathway; betaine from betaine aldehyde: step 1/1.</text>
</comment>
<dbReference type="CDD" id="cd07078">
    <property type="entry name" value="ALDH"/>
    <property type="match status" value="1"/>
</dbReference>
<dbReference type="PANTHER" id="PTHR43860:SF2">
    <property type="entry name" value="BETAINE ALDEHYDE DEHYDROGENASE-RELATED"/>
    <property type="match status" value="1"/>
</dbReference>
<keyword evidence="2 6" id="KW-0560">Oxidoreductase</keyword>
<dbReference type="PROSITE" id="PS00070">
    <property type="entry name" value="ALDEHYDE_DEHYDR_CYS"/>
    <property type="match status" value="1"/>
</dbReference>
<evidence type="ECO:0000313" key="10">
    <source>
        <dbReference type="Proteomes" id="UP000186817"/>
    </source>
</evidence>
<dbReference type="PROSITE" id="PS00687">
    <property type="entry name" value="ALDEHYDE_DEHYDR_GLU"/>
    <property type="match status" value="1"/>
</dbReference>
<protein>
    <submittedName>
        <fullName evidence="9">Betaine aldehyde dehydrogenase, chloroplastic</fullName>
    </submittedName>
</protein>
<dbReference type="PANTHER" id="PTHR43860">
    <property type="entry name" value="BETAINE ALDEHYDE DEHYDROGENASE"/>
    <property type="match status" value="1"/>
</dbReference>
<dbReference type="EMBL" id="LSRX01000111">
    <property type="protein sequence ID" value="OLQ08760.1"/>
    <property type="molecule type" value="Genomic_DNA"/>
</dbReference>
<gene>
    <name evidence="9" type="ORF">AK812_SmicGene7741</name>
</gene>
<accession>A0A1Q9EMW1</accession>
<feature type="domain" description="Aldehyde dehydrogenase" evidence="8">
    <location>
        <begin position="1082"/>
        <end position="1152"/>
    </location>
</feature>
<comment type="similarity">
    <text evidence="1 6">Belongs to the aldehyde dehydrogenase family.</text>
</comment>
<dbReference type="Gene3D" id="3.40.309.10">
    <property type="entry name" value="Aldehyde Dehydrogenase, Chain A, domain 2"/>
    <property type="match status" value="1"/>
</dbReference>
<evidence type="ECO:0000256" key="1">
    <source>
        <dbReference type="ARBA" id="ARBA00009986"/>
    </source>
</evidence>
<feature type="region of interest" description="Disordered" evidence="7">
    <location>
        <begin position="925"/>
        <end position="955"/>
    </location>
</feature>
<evidence type="ECO:0000256" key="2">
    <source>
        <dbReference type="ARBA" id="ARBA00023002"/>
    </source>
</evidence>
<dbReference type="OrthoDB" id="310895at2759"/>
<reference evidence="9 10" key="1">
    <citation type="submission" date="2016-02" db="EMBL/GenBank/DDBJ databases">
        <title>Genome analysis of coral dinoflagellate symbionts highlights evolutionary adaptations to a symbiotic lifestyle.</title>
        <authorList>
            <person name="Aranda M."/>
            <person name="Li Y."/>
            <person name="Liew Y.J."/>
            <person name="Baumgarten S."/>
            <person name="Simakov O."/>
            <person name="Wilson M."/>
            <person name="Piel J."/>
            <person name="Ashoor H."/>
            <person name="Bougouffa S."/>
            <person name="Bajic V.B."/>
            <person name="Ryu T."/>
            <person name="Ravasi T."/>
            <person name="Bayer T."/>
            <person name="Micklem G."/>
            <person name="Kim H."/>
            <person name="Bhak J."/>
            <person name="Lajeunesse T.C."/>
            <person name="Voolstra C.R."/>
        </authorList>
    </citation>
    <scope>NUCLEOTIDE SEQUENCE [LARGE SCALE GENOMIC DNA]</scope>
    <source>
        <strain evidence="9 10">CCMP2467</strain>
    </source>
</reference>
<evidence type="ECO:0000256" key="7">
    <source>
        <dbReference type="SAM" id="MobiDB-lite"/>
    </source>
</evidence>
<dbReference type="InterPro" id="IPR029510">
    <property type="entry name" value="Ald_DH_CS_GLU"/>
</dbReference>
<evidence type="ECO:0000256" key="6">
    <source>
        <dbReference type="RuleBase" id="RU003345"/>
    </source>
</evidence>
<dbReference type="Pfam" id="PF00171">
    <property type="entry name" value="Aldedh"/>
    <property type="match status" value="2"/>
</dbReference>
<dbReference type="InterPro" id="IPR016162">
    <property type="entry name" value="Ald_DH_N"/>
</dbReference>
<dbReference type="Proteomes" id="UP000186817">
    <property type="component" value="Unassembled WGS sequence"/>
</dbReference>
<organism evidence="9 10">
    <name type="scientific">Symbiodinium microadriaticum</name>
    <name type="common">Dinoflagellate</name>
    <name type="synonym">Zooxanthella microadriatica</name>
    <dbReference type="NCBI Taxonomy" id="2951"/>
    <lineage>
        <taxon>Eukaryota</taxon>
        <taxon>Sar</taxon>
        <taxon>Alveolata</taxon>
        <taxon>Dinophyceae</taxon>
        <taxon>Suessiales</taxon>
        <taxon>Symbiodiniaceae</taxon>
        <taxon>Symbiodinium</taxon>
    </lineage>
</organism>
<sequence>MLRAITGAEIGDNLLTTSVFTMPAEDEEAHYEASEDAFCTGPRRSLALLPMMTRPDEPEADKRARMFKVVSAFASNQVMSGAGTKLWCSFSKTPEERAVAAHASLIKRVVAEFDADLAQNSLDFEYKTGTVWGPDGMLCSANLPVPPEHDHKNIDEIGEAPLRKWIDVGLLAKLVSKPLKKVREMVEQCRLVGGEAGGFRERGLKHMKFGSLVWVGSVHLTPGATHSQSEQEMSEFLQGMPKGIHPVVCQCDANAGIRWSVQEEQVMAVGLDGKANGVLDQLKSKQLQVISPAEEQFGVPTSRIDSLDQQVLVDLAMKCTRCVPGLSYRDPPDVKAQKGHPHTAVHNHLELVYSGDGVRPNEGVFPGSTKGFDLEELRTALGQMKTGKSVGVERNSAELLKAVADLPGGSDHLLEFMTRTLVTHEVPRDWNVPLMVILAKVGTPTEAKHLRQSSDFLYSVWRVLMLEREWHAGLGGCYGFALGEWEANEDTGCRDRRFKYEPDVAPYMFLPKMTEEMGDALVDLVSWTEECSGPPCLCVPDDRFASKSWLSQGMPGVQEGKLCVARSRLPGPDPGGCEDDRRERYPMKLGDYMFEEGYFGTKGWGFGVMCHASLSGFVRVEPGAGRQDGRRQEIDNRGARGLVGEESDVAVMMQSYSHRSTGPRPDGIPRRDFEELVADFRQLVDMGIGRRARRDLIFRVQCRQPARVLRFLQEVLGGCLDDDAALPIDWPSGKGSGKGPGALPHSDEDEPDVTGLFQGDEAGKLAWQWAHLRARVHGLRLGSYVDRDLADRVEALCVVVEEHGQEALAGGFHAMEAQVAEWTWGWWRVLEPMMVHQPEHPPVESAAIQVTSSLDTEKGLSGSLDATELAELAADQAETRKRTFLNVTVDSGEPAGSTTPSWSVPVDVLSGQRIVISFRTVVEGQAGNSGTSGSGSPDSGASTVPAGPAASSGVMPVPGGVPLEFPQFQAIYERWSQGSLSDGEVKIQYGAETLELMETQKIVMPGRDSGVETAVVTEESVMLAGGAAANLGVSASGDRSNQGQGFLAGQGFLREGPGDAVESTDTLLDEMLATCKSSTETVIESRDCGKPFAESQGDLGVCADTFDYYAQVCPLPANSKRLMLNRTQPEPLGVVGCITPWNFPLMQAAGALNVVTGGPPEVLPGQSSTGQSLIDHDMLDKVSFTGSGMAGQKMLEASAPRLRPTSLELGGKSAFVIFEDAGDYLDAVVDWVMVGIFQCSGQVCSATSRVLIHESLEREFVDRLLAAMRTIKVGHPLSSDTLMGPLVSEGQKQKVLGMIDQAKADGGEIHSLDLQIPTDLAQGYYVPPTVLSNVPVESAAWKQEIFGPVLAIRPGALPFLILRIAVVNSDIVNGSMAAEE</sequence>
<dbReference type="InterPro" id="IPR015590">
    <property type="entry name" value="Aldehyde_DH_dom"/>
</dbReference>
<proteinExistence type="inferred from homology"/>
<name>A0A1Q9EMW1_SYMMI</name>
<evidence type="ECO:0000256" key="4">
    <source>
        <dbReference type="ARBA" id="ARBA00037921"/>
    </source>
</evidence>
<feature type="compositionally biased region" description="Low complexity" evidence="7">
    <location>
        <begin position="925"/>
        <end position="942"/>
    </location>
</feature>
<dbReference type="InterPro" id="IPR016163">
    <property type="entry name" value="Ald_DH_C"/>
</dbReference>
<dbReference type="InterPro" id="IPR016161">
    <property type="entry name" value="Ald_DH/histidinol_DH"/>
</dbReference>
<evidence type="ECO:0000259" key="8">
    <source>
        <dbReference type="Pfam" id="PF00171"/>
    </source>
</evidence>
<keyword evidence="10" id="KW-1185">Reference proteome</keyword>
<keyword evidence="3" id="KW-0520">NAD</keyword>
<feature type="domain" description="Aldehyde dehydrogenase" evidence="8">
    <location>
        <begin position="1162"/>
        <end position="1353"/>
    </location>
</feature>
<dbReference type="InterPro" id="IPR016160">
    <property type="entry name" value="Ald_DH_CS_CYS"/>
</dbReference>